<feature type="compositionally biased region" description="Low complexity" evidence="1">
    <location>
        <begin position="583"/>
        <end position="592"/>
    </location>
</feature>
<feature type="region of interest" description="Disordered" evidence="1">
    <location>
        <begin position="145"/>
        <end position="240"/>
    </location>
</feature>
<evidence type="ECO:0000259" key="4">
    <source>
        <dbReference type="Pfam" id="PF06567"/>
    </source>
</evidence>
<dbReference type="Ensembl" id="ENSONIT00000062022.1">
    <property type="protein sequence ID" value="ENSONIP00000072746.1"/>
    <property type="gene ID" value="ENSONIG00000002050.2"/>
</dbReference>
<keyword evidence="3" id="KW-0732">Signal</keyword>
<dbReference type="OMA" id="HRKPYNH"/>
<reference evidence="5" key="3">
    <citation type="submission" date="2025-09" db="UniProtKB">
        <authorList>
            <consortium name="Ensembl"/>
        </authorList>
    </citation>
    <scope>IDENTIFICATION</scope>
</reference>
<dbReference type="Proteomes" id="UP000005207">
    <property type="component" value="Linkage group LG22"/>
</dbReference>
<feature type="region of interest" description="Disordered" evidence="1">
    <location>
        <begin position="103"/>
        <end position="123"/>
    </location>
</feature>
<dbReference type="InterPro" id="IPR009505">
    <property type="entry name" value="Neural_ProG_Cyt"/>
</dbReference>
<reference evidence="6" key="1">
    <citation type="submission" date="2012-01" db="EMBL/GenBank/DDBJ databases">
        <title>The Genome Sequence of Oreochromis niloticus (Nile Tilapia).</title>
        <authorList>
            <consortium name="Broad Institute Genome Assembly Team"/>
            <consortium name="Broad Institute Sequencing Platform"/>
            <person name="Di Palma F."/>
            <person name="Johnson J."/>
            <person name="Lander E.S."/>
            <person name="Lindblad-Toh K."/>
        </authorList>
    </citation>
    <scope>NUCLEOTIDE SEQUENCE [LARGE SCALE GENOMIC DNA]</scope>
</reference>
<feature type="signal peptide" evidence="3">
    <location>
        <begin position="1"/>
        <end position="26"/>
    </location>
</feature>
<reference evidence="5" key="2">
    <citation type="submission" date="2025-08" db="UniProtKB">
        <authorList>
            <consortium name="Ensembl"/>
        </authorList>
    </citation>
    <scope>IDENTIFICATION</scope>
</reference>
<feature type="domain" description="Neural chondroitin sulphate proteoglycan cytoplasmic" evidence="4">
    <location>
        <begin position="337"/>
        <end position="470"/>
    </location>
</feature>
<feature type="region of interest" description="Disordered" evidence="1">
    <location>
        <begin position="420"/>
        <end position="481"/>
    </location>
</feature>
<evidence type="ECO:0000313" key="6">
    <source>
        <dbReference type="Proteomes" id="UP000005207"/>
    </source>
</evidence>
<sequence length="684" mass="74299">MARADSRLGTWQVLLTISVVILHVSAHGRHSVGKHHHHRNHSSVNKEALNTRMVLSDDSAERDHLIGASLVFGAKLPLSSTKHHHSHKRVHLDFVEEDPPVAEELTAGGAGPDQPGNPLSDDVITVEFHSPAPDVVPSDAALGWAKAPKPQKQKAGDPTSWTLSDFYDYLSPDDDDPSAVDTTPEPEPSPSPPAEMEDENPLLAGSPAVPDKVKPNVDSRPPLPAPPTSGPDQDEGLGLGGAMGEGGCRLGFVQSGPGVCVSQCDVEPNFCFNQGVCTVVPGMGAFCRCNVQDYVWNKGARCDWAVTEFQVLCVVVGVSSVVLLLLFMIIVFFAKRLHHLKNENKRLRKRSKYRPQSSEPQTDGLSVSTTADGSQPNVRKLCDTPPPAPQAHSHNLAYYDNIICQRPSTASFTWDYKPRNSYNQLQDEPQKQENQAKSPQPKEEGSMNILNSHSPKHENNRPASAVQDHGLTPNNTEEKAEDGVTIGLEVLLPKEAKLHPENNPPLQYDVFLYKVANNGDSASPSQGLTSHSSSSYSTTHPIPRSPNTPKTSKVPKSPKSPKQTKEPLSGRHSSPGRHRSPGRHPSPSRHSAPGCYSSPICHMSSHHSPSHFRCMPTCSPTPPQLRRPRGRSQDPGAEASETGREYYGGHIRPFPSSPHLTQPPPSPSRGKYCPVSTRSLPPLS</sequence>
<evidence type="ECO:0000313" key="5">
    <source>
        <dbReference type="Ensembl" id="ENSONIP00000072746.1"/>
    </source>
</evidence>
<dbReference type="PANTHER" id="PTHR15381:SF1">
    <property type="entry name" value="CHONDROITIN SULFATE PROTEOGLYCAN 5"/>
    <property type="match status" value="1"/>
</dbReference>
<keyword evidence="2" id="KW-0812">Transmembrane</keyword>
<feature type="region of interest" description="Disordered" evidence="1">
    <location>
        <begin position="521"/>
        <end position="592"/>
    </location>
</feature>
<evidence type="ECO:0000256" key="2">
    <source>
        <dbReference type="SAM" id="Phobius"/>
    </source>
</evidence>
<evidence type="ECO:0000256" key="3">
    <source>
        <dbReference type="SAM" id="SignalP"/>
    </source>
</evidence>
<feature type="compositionally biased region" description="Polar residues" evidence="1">
    <location>
        <begin position="420"/>
        <end position="438"/>
    </location>
</feature>
<protein>
    <submittedName>
        <fullName evidence="5">Chondroitin sulfate proteoglycan 5b</fullName>
    </submittedName>
</protein>
<keyword evidence="2" id="KW-1133">Transmembrane helix</keyword>
<feature type="chain" id="PRO_5025477472" evidence="3">
    <location>
        <begin position="27"/>
        <end position="684"/>
    </location>
</feature>
<proteinExistence type="predicted"/>
<feature type="region of interest" description="Disordered" evidence="1">
    <location>
        <begin position="619"/>
        <end position="684"/>
    </location>
</feature>
<dbReference type="Pfam" id="PF06567">
    <property type="entry name" value="Neural_ProG_Cyt"/>
    <property type="match status" value="1"/>
</dbReference>
<accession>A0A669ENV4</accession>
<feature type="transmembrane region" description="Helical" evidence="2">
    <location>
        <begin position="309"/>
        <end position="334"/>
    </location>
</feature>
<keyword evidence="6" id="KW-1185">Reference proteome</keyword>
<feature type="region of interest" description="Disordered" evidence="1">
    <location>
        <begin position="346"/>
        <end position="389"/>
    </location>
</feature>
<dbReference type="AlphaFoldDB" id="A0A669ENV4"/>
<dbReference type="GeneTree" id="ENSGT00440000034270"/>
<feature type="compositionally biased region" description="Polar residues" evidence="1">
    <location>
        <begin position="354"/>
        <end position="377"/>
    </location>
</feature>
<keyword evidence="2" id="KW-0472">Membrane</keyword>
<feature type="compositionally biased region" description="Low complexity" evidence="1">
    <location>
        <begin position="523"/>
        <end position="562"/>
    </location>
</feature>
<dbReference type="GO" id="GO:0045202">
    <property type="term" value="C:synapse"/>
    <property type="evidence" value="ECO:0007669"/>
    <property type="project" value="TreeGrafter"/>
</dbReference>
<dbReference type="GO" id="GO:0048858">
    <property type="term" value="P:cell projection morphogenesis"/>
    <property type="evidence" value="ECO:0007669"/>
    <property type="project" value="TreeGrafter"/>
</dbReference>
<organism evidence="5 6">
    <name type="scientific">Oreochromis niloticus</name>
    <name type="common">Nile tilapia</name>
    <name type="synonym">Tilapia nilotica</name>
    <dbReference type="NCBI Taxonomy" id="8128"/>
    <lineage>
        <taxon>Eukaryota</taxon>
        <taxon>Metazoa</taxon>
        <taxon>Chordata</taxon>
        <taxon>Craniata</taxon>
        <taxon>Vertebrata</taxon>
        <taxon>Euteleostomi</taxon>
        <taxon>Actinopterygii</taxon>
        <taxon>Neopterygii</taxon>
        <taxon>Teleostei</taxon>
        <taxon>Neoteleostei</taxon>
        <taxon>Acanthomorphata</taxon>
        <taxon>Ovalentaria</taxon>
        <taxon>Cichlomorphae</taxon>
        <taxon>Cichliformes</taxon>
        <taxon>Cichlidae</taxon>
        <taxon>African cichlids</taxon>
        <taxon>Pseudocrenilabrinae</taxon>
        <taxon>Oreochromini</taxon>
        <taxon>Oreochromis</taxon>
    </lineage>
</organism>
<dbReference type="PANTHER" id="PTHR15381">
    <property type="entry name" value="CHONDROITIN SULFATE PROTEOGLYCAN 5 -RELATED"/>
    <property type="match status" value="1"/>
</dbReference>
<gene>
    <name evidence="5" type="primary">cspg5b</name>
</gene>
<name>A0A669ENV4_ORENI</name>
<evidence type="ECO:0000256" key="1">
    <source>
        <dbReference type="SAM" id="MobiDB-lite"/>
    </source>
</evidence>
<dbReference type="InParanoid" id="A0A669ENV4"/>